<protein>
    <submittedName>
        <fullName evidence="1">Uncharacterized protein</fullName>
    </submittedName>
</protein>
<sequence length="63" mass="7353">MSAVAGVVHETFALRQVLALMKVMFNEGLVLILTRNEYSWSSRRLRQRDSPCWTKRLADHIHI</sequence>
<keyword evidence="2" id="KW-1185">Reference proteome</keyword>
<dbReference type="AlphaFoldDB" id="M4BMR9"/>
<dbReference type="InParanoid" id="M4BMR9"/>
<evidence type="ECO:0000313" key="2">
    <source>
        <dbReference type="Proteomes" id="UP000011713"/>
    </source>
</evidence>
<reference evidence="2" key="1">
    <citation type="journal article" date="2010" name="Science">
        <title>Signatures of adaptation to obligate biotrophy in the Hyaloperonospora arabidopsidis genome.</title>
        <authorList>
            <person name="Baxter L."/>
            <person name="Tripathy S."/>
            <person name="Ishaque N."/>
            <person name="Boot N."/>
            <person name="Cabral A."/>
            <person name="Kemen E."/>
            <person name="Thines M."/>
            <person name="Ah-Fong A."/>
            <person name="Anderson R."/>
            <person name="Badejoko W."/>
            <person name="Bittner-Eddy P."/>
            <person name="Boore J.L."/>
            <person name="Chibucos M.C."/>
            <person name="Coates M."/>
            <person name="Dehal P."/>
            <person name="Delehaunty K."/>
            <person name="Dong S."/>
            <person name="Downton P."/>
            <person name="Dumas B."/>
            <person name="Fabro G."/>
            <person name="Fronick C."/>
            <person name="Fuerstenberg S.I."/>
            <person name="Fulton L."/>
            <person name="Gaulin E."/>
            <person name="Govers F."/>
            <person name="Hughes L."/>
            <person name="Humphray S."/>
            <person name="Jiang R.H."/>
            <person name="Judelson H."/>
            <person name="Kamoun S."/>
            <person name="Kyung K."/>
            <person name="Meijer H."/>
            <person name="Minx P."/>
            <person name="Morris P."/>
            <person name="Nelson J."/>
            <person name="Phuntumart V."/>
            <person name="Qutob D."/>
            <person name="Rehmany A."/>
            <person name="Rougon-Cardoso A."/>
            <person name="Ryden P."/>
            <person name="Torto-Alalibo T."/>
            <person name="Studholme D."/>
            <person name="Wang Y."/>
            <person name="Win J."/>
            <person name="Wood J."/>
            <person name="Clifton S.W."/>
            <person name="Rogers J."/>
            <person name="Van den Ackerveken G."/>
            <person name="Jones J.D."/>
            <person name="McDowell J.M."/>
            <person name="Beynon J."/>
            <person name="Tyler B.M."/>
        </authorList>
    </citation>
    <scope>NUCLEOTIDE SEQUENCE [LARGE SCALE GENOMIC DNA]</scope>
    <source>
        <strain evidence="2">Emoy2</strain>
    </source>
</reference>
<dbReference type="HOGENOM" id="CLU_2890594_0_0_1"/>
<dbReference type="Proteomes" id="UP000011713">
    <property type="component" value="Unassembled WGS sequence"/>
</dbReference>
<accession>M4BMR9</accession>
<dbReference type="EnsemblProtists" id="HpaT807706">
    <property type="protein sequence ID" value="HpaP807706"/>
    <property type="gene ID" value="HpaG807706"/>
</dbReference>
<dbReference type="EMBL" id="JH598426">
    <property type="status" value="NOT_ANNOTATED_CDS"/>
    <property type="molecule type" value="Genomic_DNA"/>
</dbReference>
<name>M4BMR9_HYAAE</name>
<dbReference type="VEuPathDB" id="FungiDB:HpaG807706"/>
<proteinExistence type="predicted"/>
<reference evidence="1" key="2">
    <citation type="submission" date="2015-06" db="UniProtKB">
        <authorList>
            <consortium name="EnsemblProtists"/>
        </authorList>
    </citation>
    <scope>IDENTIFICATION</scope>
    <source>
        <strain evidence="1">Emoy2</strain>
    </source>
</reference>
<organism evidence="1 2">
    <name type="scientific">Hyaloperonospora arabidopsidis (strain Emoy2)</name>
    <name type="common">Downy mildew agent</name>
    <name type="synonym">Peronospora arabidopsidis</name>
    <dbReference type="NCBI Taxonomy" id="559515"/>
    <lineage>
        <taxon>Eukaryota</taxon>
        <taxon>Sar</taxon>
        <taxon>Stramenopiles</taxon>
        <taxon>Oomycota</taxon>
        <taxon>Peronosporomycetes</taxon>
        <taxon>Peronosporales</taxon>
        <taxon>Peronosporaceae</taxon>
        <taxon>Hyaloperonospora</taxon>
    </lineage>
</organism>
<evidence type="ECO:0000313" key="1">
    <source>
        <dbReference type="EnsemblProtists" id="HpaP807706"/>
    </source>
</evidence>